<evidence type="ECO:0000259" key="2">
    <source>
        <dbReference type="Pfam" id="PF07905"/>
    </source>
</evidence>
<feature type="domain" description="CdaR GGDEF-like" evidence="4">
    <location>
        <begin position="268"/>
        <end position="378"/>
    </location>
</feature>
<organism evidence="5 6">
    <name type="scientific">Amycolatopsis heterodermiae</name>
    <dbReference type="NCBI Taxonomy" id="3110235"/>
    <lineage>
        <taxon>Bacteria</taxon>
        <taxon>Bacillati</taxon>
        <taxon>Actinomycetota</taxon>
        <taxon>Actinomycetes</taxon>
        <taxon>Pseudonocardiales</taxon>
        <taxon>Pseudonocardiaceae</taxon>
        <taxon>Amycolatopsis</taxon>
    </lineage>
</organism>
<keyword evidence="6" id="KW-1185">Reference proteome</keyword>
<comment type="caution">
    <text evidence="5">The sequence shown here is derived from an EMBL/GenBank/DDBJ whole genome shotgun (WGS) entry which is preliminary data.</text>
</comment>
<protein>
    <submittedName>
        <fullName evidence="5">PucR family transcriptional regulator</fullName>
    </submittedName>
</protein>
<dbReference type="RefSeq" id="WP_323330874.1">
    <property type="nucleotide sequence ID" value="NZ_JAYFSI010000006.1"/>
</dbReference>
<feature type="domain" description="Purine catabolism PurC-like" evidence="2">
    <location>
        <begin position="5"/>
        <end position="122"/>
    </location>
</feature>
<dbReference type="PANTHER" id="PTHR33744">
    <property type="entry name" value="CARBOHYDRATE DIACID REGULATOR"/>
    <property type="match status" value="1"/>
</dbReference>
<dbReference type="InterPro" id="IPR051448">
    <property type="entry name" value="CdaR-like_regulators"/>
</dbReference>
<dbReference type="InterPro" id="IPR012914">
    <property type="entry name" value="PucR_dom"/>
</dbReference>
<dbReference type="Proteomes" id="UP001304298">
    <property type="component" value="Unassembled WGS sequence"/>
</dbReference>
<feature type="domain" description="PucR C-terminal helix-turn-helix" evidence="3">
    <location>
        <begin position="429"/>
        <end position="486"/>
    </location>
</feature>
<dbReference type="EMBL" id="JAYFSI010000006">
    <property type="protein sequence ID" value="MEA5363120.1"/>
    <property type="molecule type" value="Genomic_DNA"/>
</dbReference>
<dbReference type="Pfam" id="PF07905">
    <property type="entry name" value="PucR"/>
    <property type="match status" value="1"/>
</dbReference>
<evidence type="ECO:0000313" key="5">
    <source>
        <dbReference type="EMBL" id="MEA5363120.1"/>
    </source>
</evidence>
<dbReference type="PANTHER" id="PTHR33744:SF1">
    <property type="entry name" value="DNA-BINDING TRANSCRIPTIONAL ACTIVATOR ADER"/>
    <property type="match status" value="1"/>
</dbReference>
<accession>A0ABU5RA54</accession>
<dbReference type="Gene3D" id="1.10.10.2840">
    <property type="entry name" value="PucR C-terminal helix-turn-helix domain"/>
    <property type="match status" value="1"/>
</dbReference>
<sequence length="487" mass="50785">MRVRDLLDLPELRLRLVWGGEALTGRDVTGVTVTDLADPARFVRPGDVVLTGLVWWSADGGDTKAERFADAVAGAHAAALLAGEETHGQVPEALADACARLDLPLLSVPADTDFRAITDAVYLRQWGGFDASARPALPEPARREVDRLLAEGAPLDDVLAAACAPLGDLACYVVTATGRVLARTAAATAPIEPGEDVRRRVGTTLRVDAGASPYDTWLVHAPAGTGTPPGALREITAVVGRFRHAWDEQLEPGRRTANRLAAAVASGAEEATLRSALRRSGLPADGPYVVHTLTLDDAAAAARALTEALAGVPCAVGVLPRGEAVAIQAGADVPDPGRWKALQACDPRTPLAAGTSTTLAGPDDLPSGLAQARHAAAVSRPAGSLVTSAAELTGFGALVSGLDPALRTAFRERVLGPLLGLERGSGPVLLDTVAAFLDCDGSWARAARALHVHVNTVHYRIERAEELLGRDLSRLDDRLDLRAALLC</sequence>
<comment type="similarity">
    <text evidence="1">Belongs to the CdaR family.</text>
</comment>
<evidence type="ECO:0000256" key="1">
    <source>
        <dbReference type="ARBA" id="ARBA00006754"/>
    </source>
</evidence>
<proteinExistence type="inferred from homology"/>
<evidence type="ECO:0000313" key="6">
    <source>
        <dbReference type="Proteomes" id="UP001304298"/>
    </source>
</evidence>
<dbReference type="InterPro" id="IPR042070">
    <property type="entry name" value="PucR_C-HTH_sf"/>
</dbReference>
<dbReference type="InterPro" id="IPR025736">
    <property type="entry name" value="PucR_C-HTH_dom"/>
</dbReference>
<reference evidence="5 6" key="1">
    <citation type="submission" date="2023-12" db="EMBL/GenBank/DDBJ databases">
        <title>Amycolatopsis sp. V23-08.</title>
        <authorList>
            <person name="Somphong A."/>
        </authorList>
    </citation>
    <scope>NUCLEOTIDE SEQUENCE [LARGE SCALE GENOMIC DNA]</scope>
    <source>
        <strain evidence="5 6">V23-08</strain>
    </source>
</reference>
<evidence type="ECO:0000259" key="3">
    <source>
        <dbReference type="Pfam" id="PF13556"/>
    </source>
</evidence>
<dbReference type="Pfam" id="PF17853">
    <property type="entry name" value="GGDEF_2"/>
    <property type="match status" value="1"/>
</dbReference>
<gene>
    <name evidence="5" type="ORF">VA596_26560</name>
</gene>
<dbReference type="Pfam" id="PF13556">
    <property type="entry name" value="HTH_30"/>
    <property type="match status" value="1"/>
</dbReference>
<dbReference type="InterPro" id="IPR041522">
    <property type="entry name" value="CdaR_GGDEF"/>
</dbReference>
<evidence type="ECO:0000259" key="4">
    <source>
        <dbReference type="Pfam" id="PF17853"/>
    </source>
</evidence>
<name>A0ABU5RA54_9PSEU</name>